<proteinExistence type="predicted"/>
<feature type="region of interest" description="Disordered" evidence="1">
    <location>
        <begin position="1"/>
        <end position="31"/>
    </location>
</feature>
<dbReference type="EMBL" id="AP018817">
    <property type="protein sequence ID" value="BBF70210.1"/>
    <property type="molecule type" value="Genomic_DNA"/>
</dbReference>
<organism evidence="2 3">
    <name type="scientific">Sphingomonas bisphenolicum</name>
    <dbReference type="NCBI Taxonomy" id="296544"/>
    <lineage>
        <taxon>Bacteria</taxon>
        <taxon>Pseudomonadati</taxon>
        <taxon>Pseudomonadota</taxon>
        <taxon>Alphaproteobacteria</taxon>
        <taxon>Sphingomonadales</taxon>
        <taxon>Sphingomonadaceae</taxon>
        <taxon>Sphingomonas</taxon>
    </lineage>
</organism>
<feature type="compositionally biased region" description="Polar residues" evidence="1">
    <location>
        <begin position="1"/>
        <end position="13"/>
    </location>
</feature>
<accession>A0ABM7G2J1</accession>
<evidence type="ECO:0000313" key="2">
    <source>
        <dbReference type="EMBL" id="BBF70210.1"/>
    </source>
</evidence>
<evidence type="ECO:0000313" key="3">
    <source>
        <dbReference type="Proteomes" id="UP001059971"/>
    </source>
</evidence>
<evidence type="ECO:0000256" key="1">
    <source>
        <dbReference type="SAM" id="MobiDB-lite"/>
    </source>
</evidence>
<name>A0ABM7G2J1_9SPHN</name>
<gene>
    <name evidence="2" type="ORF">SBA_ch1_24100</name>
</gene>
<reference evidence="2" key="1">
    <citation type="submission" date="2018-07" db="EMBL/GenBank/DDBJ databases">
        <title>Complete genome sequence of Sphingomonas bisphenolicum strain AO1, a bisphenol A degradative bacterium isolated from Japanese farm field.</title>
        <authorList>
            <person name="Murakami M."/>
            <person name="Koh M."/>
            <person name="Koba S."/>
            <person name="Matsumura Y."/>
        </authorList>
    </citation>
    <scope>NUCLEOTIDE SEQUENCE</scope>
    <source>
        <strain evidence="2">AO1</strain>
    </source>
</reference>
<keyword evidence="3" id="KW-1185">Reference proteome</keyword>
<protein>
    <submittedName>
        <fullName evidence="2">Uncharacterized protein</fullName>
    </submittedName>
</protein>
<dbReference type="Proteomes" id="UP001059971">
    <property type="component" value="Chromosome 1"/>
</dbReference>
<sequence>MVPLNQEMSGMQVTGTDAAGADGAGSGAKGSWARSPVAIEAGAAIARAAAQRTTRVQRQLRKDRDDTVKRWSHKNNGTVETHEAHRRRRPGAVARLHTSGYLTDDELAWSQEIAAIATQIMADAMVRTCSMETRVDSSRHGDAFYEALGAVWNEMAYSRWRTQLGGQAAAVLDIVVHDVGLARAAANHGMHARRARKLLVDALHLWMRIHSDVRREVTPADLAAAHAGIL</sequence>